<dbReference type="Pfam" id="PF00732">
    <property type="entry name" value="GMC_oxred_N"/>
    <property type="match status" value="1"/>
</dbReference>
<feature type="signal peptide" evidence="6">
    <location>
        <begin position="1"/>
        <end position="25"/>
    </location>
</feature>
<evidence type="ECO:0000256" key="6">
    <source>
        <dbReference type="SAM" id="SignalP"/>
    </source>
</evidence>
<evidence type="ECO:0000256" key="4">
    <source>
        <dbReference type="ARBA" id="ARBA00022827"/>
    </source>
</evidence>
<comment type="cofactor">
    <cofactor evidence="1">
        <name>FAD</name>
        <dbReference type="ChEBI" id="CHEBI:57692"/>
    </cofactor>
</comment>
<feature type="domain" description="Glucose-methanol-choline oxidoreductase N-terminal" evidence="8">
    <location>
        <begin position="294"/>
        <end position="308"/>
    </location>
</feature>
<dbReference type="EMBL" id="JARAKH010000048">
    <property type="protein sequence ID" value="KAK8376330.1"/>
    <property type="molecule type" value="Genomic_DNA"/>
</dbReference>
<proteinExistence type="inferred from homology"/>
<keyword evidence="3 5" id="KW-0285">Flavoprotein</keyword>
<dbReference type="AlphaFoldDB" id="A0AAW0SLS3"/>
<gene>
    <name evidence="9" type="ORF">O3P69_009760</name>
</gene>
<dbReference type="PROSITE" id="PS00623">
    <property type="entry name" value="GMC_OXRED_1"/>
    <property type="match status" value="1"/>
</dbReference>
<name>A0AAW0SLS3_SCYPA</name>
<dbReference type="PROSITE" id="PS00624">
    <property type="entry name" value="GMC_OXRED_2"/>
    <property type="match status" value="1"/>
</dbReference>
<dbReference type="PANTHER" id="PTHR11552">
    <property type="entry name" value="GLUCOSE-METHANOL-CHOLINE GMC OXIDOREDUCTASE"/>
    <property type="match status" value="1"/>
</dbReference>
<keyword evidence="6" id="KW-0732">Signal</keyword>
<dbReference type="InterPro" id="IPR012132">
    <property type="entry name" value="GMC_OxRdtase"/>
</dbReference>
<dbReference type="PANTHER" id="PTHR11552:SF147">
    <property type="entry name" value="CHOLINE DEHYDROGENASE, MITOCHONDRIAL"/>
    <property type="match status" value="1"/>
</dbReference>
<dbReference type="Gene3D" id="3.30.560.10">
    <property type="entry name" value="Glucose Oxidase, domain 3"/>
    <property type="match status" value="1"/>
</dbReference>
<evidence type="ECO:0000313" key="10">
    <source>
        <dbReference type="Proteomes" id="UP001487740"/>
    </source>
</evidence>
<comment type="similarity">
    <text evidence="2 5">Belongs to the GMC oxidoreductase family.</text>
</comment>
<reference evidence="9 10" key="1">
    <citation type="submission" date="2023-03" db="EMBL/GenBank/DDBJ databases">
        <title>High-quality genome of Scylla paramamosain provides insights in environmental adaptation.</title>
        <authorList>
            <person name="Zhang L."/>
        </authorList>
    </citation>
    <scope>NUCLEOTIDE SEQUENCE [LARGE SCALE GENOMIC DNA]</scope>
    <source>
        <strain evidence="9">LZ_2023a</strain>
        <tissue evidence="9">Muscle</tissue>
    </source>
</reference>
<dbReference type="GO" id="GO:0016614">
    <property type="term" value="F:oxidoreductase activity, acting on CH-OH group of donors"/>
    <property type="evidence" value="ECO:0007669"/>
    <property type="project" value="InterPro"/>
</dbReference>
<organism evidence="9 10">
    <name type="scientific">Scylla paramamosain</name>
    <name type="common">Mud crab</name>
    <dbReference type="NCBI Taxonomy" id="85552"/>
    <lineage>
        <taxon>Eukaryota</taxon>
        <taxon>Metazoa</taxon>
        <taxon>Ecdysozoa</taxon>
        <taxon>Arthropoda</taxon>
        <taxon>Crustacea</taxon>
        <taxon>Multicrustacea</taxon>
        <taxon>Malacostraca</taxon>
        <taxon>Eumalacostraca</taxon>
        <taxon>Eucarida</taxon>
        <taxon>Decapoda</taxon>
        <taxon>Pleocyemata</taxon>
        <taxon>Brachyura</taxon>
        <taxon>Eubrachyura</taxon>
        <taxon>Portunoidea</taxon>
        <taxon>Portunidae</taxon>
        <taxon>Portuninae</taxon>
        <taxon>Scylla</taxon>
    </lineage>
</organism>
<accession>A0AAW0SLS3</accession>
<dbReference type="Gene3D" id="3.50.50.60">
    <property type="entry name" value="FAD/NAD(P)-binding domain"/>
    <property type="match status" value="1"/>
</dbReference>
<dbReference type="SUPFAM" id="SSF51905">
    <property type="entry name" value="FAD/NAD(P)-binding domain"/>
    <property type="match status" value="1"/>
</dbReference>
<protein>
    <recommendedName>
        <fullName evidence="7 8">Glucose-methanol-choline oxidoreductase N-terminal domain-containing protein</fullName>
    </recommendedName>
</protein>
<comment type="caution">
    <text evidence="9">The sequence shown here is derived from an EMBL/GenBank/DDBJ whole genome shotgun (WGS) entry which is preliminary data.</text>
</comment>
<evidence type="ECO:0000256" key="1">
    <source>
        <dbReference type="ARBA" id="ARBA00001974"/>
    </source>
</evidence>
<dbReference type="GO" id="GO:0050660">
    <property type="term" value="F:flavin adenine dinucleotide binding"/>
    <property type="evidence" value="ECO:0007669"/>
    <property type="project" value="InterPro"/>
</dbReference>
<keyword evidence="10" id="KW-1185">Reference proteome</keyword>
<evidence type="ECO:0000256" key="2">
    <source>
        <dbReference type="ARBA" id="ARBA00010790"/>
    </source>
</evidence>
<sequence>MNPRLVRLLPRGLLRLLLTVLQGVGKNNFDDSATLFSAYDFIIVGAGSGGSVVGSRLAEVEGWRVLVLEAGAPSPLEAQVPAYNLFLMQSEVDWNYFTTPQHHGLLAYTNRSCPYPLGRAVGGSSAINWMMYVRGNRRDYDSWEAQGNPGWSYQEVLKYFKKAEDYRGKRNIETAQFHGQGGPMGVEDKRWWTPLLDGFLRAGEELGYKVIDPNGPEQIGFSVADMTHRNGRRDSVAEAYLTPAGRRGNLHVVSNAFVTQILFSSSRRAEGVRFEHRGKVRTVQASKEVILSAGAVGTPKLLMVSGVGPARHLHHHGVK</sequence>
<feature type="chain" id="PRO_5043945688" description="Glucose-methanol-choline oxidoreductase N-terminal domain-containing protein" evidence="6">
    <location>
        <begin position="26"/>
        <end position="319"/>
    </location>
</feature>
<evidence type="ECO:0000259" key="8">
    <source>
        <dbReference type="PROSITE" id="PS00624"/>
    </source>
</evidence>
<dbReference type="InterPro" id="IPR000172">
    <property type="entry name" value="GMC_OxRdtase_N"/>
</dbReference>
<evidence type="ECO:0000256" key="3">
    <source>
        <dbReference type="ARBA" id="ARBA00022630"/>
    </source>
</evidence>
<evidence type="ECO:0000313" key="9">
    <source>
        <dbReference type="EMBL" id="KAK8376330.1"/>
    </source>
</evidence>
<keyword evidence="4 5" id="KW-0274">FAD</keyword>
<dbReference type="Proteomes" id="UP001487740">
    <property type="component" value="Unassembled WGS sequence"/>
</dbReference>
<evidence type="ECO:0000256" key="5">
    <source>
        <dbReference type="RuleBase" id="RU003968"/>
    </source>
</evidence>
<feature type="domain" description="Glucose-methanol-choline oxidoreductase N-terminal" evidence="7">
    <location>
        <begin position="118"/>
        <end position="141"/>
    </location>
</feature>
<evidence type="ECO:0000259" key="7">
    <source>
        <dbReference type="PROSITE" id="PS00623"/>
    </source>
</evidence>
<dbReference type="InterPro" id="IPR036188">
    <property type="entry name" value="FAD/NAD-bd_sf"/>
</dbReference>